<evidence type="ECO:0000313" key="3">
    <source>
        <dbReference type="Proteomes" id="UP001139408"/>
    </source>
</evidence>
<dbReference type="AlphaFoldDB" id="A0A9X1ZFS0"/>
<gene>
    <name evidence="2" type="ORF">L2749_22170</name>
</gene>
<accession>A0A9X1ZFS0</accession>
<dbReference type="InterPro" id="IPR054572">
    <property type="entry name" value="TBP-TOTE"/>
</dbReference>
<feature type="domain" description="TATA-binding-like protein" evidence="1">
    <location>
        <begin position="36"/>
        <end position="113"/>
    </location>
</feature>
<reference evidence="2" key="1">
    <citation type="submission" date="2022-01" db="EMBL/GenBank/DDBJ databases">
        <title>Whole genome-based taxonomy of the Shewanellaceae.</title>
        <authorList>
            <person name="Martin-Rodriguez A.J."/>
        </authorList>
    </citation>
    <scope>NUCLEOTIDE SEQUENCE</scope>
    <source>
        <strain evidence="2">DSM 23803</strain>
    </source>
</reference>
<dbReference type="RefSeq" id="WP_188927302.1">
    <property type="nucleotide sequence ID" value="NZ_BMQI01000127.1"/>
</dbReference>
<keyword evidence="3" id="KW-1185">Reference proteome</keyword>
<proteinExistence type="predicted"/>
<sequence length="118" mass="13299">MDNATGNLLSEKLSCLKGKLITLGLSTASTNIEFPEPFLEEFHGQLTNILKEHDISISEVLARDYTQRYSFHRLGETAVVDIFYNGKSQFTRLMGMKNLSGSEKLMHQVEGLIEEAFN</sequence>
<name>A0A9X1ZFS0_9GAMM</name>
<comment type="caution">
    <text evidence="2">The sequence shown here is derived from an EMBL/GenBank/DDBJ whole genome shotgun (WGS) entry which is preliminary data.</text>
</comment>
<protein>
    <recommendedName>
        <fullName evidence="1">TATA-binding-like protein domain-containing protein</fullName>
    </recommendedName>
</protein>
<dbReference type="EMBL" id="JAKILJ010000125">
    <property type="protein sequence ID" value="MCL1107900.1"/>
    <property type="molecule type" value="Genomic_DNA"/>
</dbReference>
<dbReference type="Proteomes" id="UP001139408">
    <property type="component" value="Unassembled WGS sequence"/>
</dbReference>
<evidence type="ECO:0000259" key="1">
    <source>
        <dbReference type="Pfam" id="PF22721"/>
    </source>
</evidence>
<evidence type="ECO:0000313" key="2">
    <source>
        <dbReference type="EMBL" id="MCL1107900.1"/>
    </source>
</evidence>
<dbReference type="Pfam" id="PF22721">
    <property type="entry name" value="TBP-TOTE"/>
    <property type="match status" value="1"/>
</dbReference>
<organism evidence="2 3">
    <name type="scientific">Shewanella algicola</name>
    <dbReference type="NCBI Taxonomy" id="640633"/>
    <lineage>
        <taxon>Bacteria</taxon>
        <taxon>Pseudomonadati</taxon>
        <taxon>Pseudomonadota</taxon>
        <taxon>Gammaproteobacteria</taxon>
        <taxon>Alteromonadales</taxon>
        <taxon>Shewanellaceae</taxon>
        <taxon>Shewanella</taxon>
    </lineage>
</organism>